<dbReference type="Proteomes" id="UP000240325">
    <property type="component" value="Segment"/>
</dbReference>
<evidence type="ECO:0000313" key="1">
    <source>
        <dbReference type="EMBL" id="ATZ81091.1"/>
    </source>
</evidence>
<keyword evidence="2" id="KW-1185">Reference proteome</keyword>
<accession>A0A2H4UVY8</accession>
<protein>
    <submittedName>
        <fullName evidence="1">Uncharacterized protein</fullName>
    </submittedName>
</protein>
<gene>
    <name evidence="1" type="ORF">BMW23_1047</name>
</gene>
<evidence type="ECO:0000313" key="2">
    <source>
        <dbReference type="Proteomes" id="UP000240325"/>
    </source>
</evidence>
<name>A0A2H4UVY8_9VIRU</name>
<reference evidence="1" key="1">
    <citation type="journal article" date="2017" name="Elife">
        <title>The kinetoplastid-infecting Bodo saltans virus (BsV), a window into the most abundant giant viruses in the sea.</title>
        <authorList>
            <person name="Deeg C.M."/>
            <person name="Chow C.-E.T."/>
            <person name="Suttle C.A."/>
        </authorList>
    </citation>
    <scope>NUCLEOTIDE SEQUENCE</scope>
    <source>
        <strain evidence="1">NG1</strain>
    </source>
</reference>
<sequence>MFRLNSILKKTVATQYIATYNQKKEDILKLIGGTTLNKEYKKYREIYKDLEILLHAHGDTYREIMQKYDVKDHDELEKKCLNQYYYSLKICGLFNEIDEIDLIIRKLKIYDRGFAYLPTTVDNDIMLKVIEKFKCEHDINLLERKRYKEILCG</sequence>
<organism evidence="1">
    <name type="scientific">Bodo saltans virus</name>
    <dbReference type="NCBI Taxonomy" id="2024608"/>
    <lineage>
        <taxon>Viruses</taxon>
        <taxon>Varidnaviria</taxon>
        <taxon>Bamfordvirae</taxon>
        <taxon>Nucleocytoviricota</taxon>
        <taxon>Megaviricetes</taxon>
        <taxon>Imitervirales</taxon>
        <taxon>Mimiviridae</taxon>
        <taxon>Klosneuvirinae</taxon>
        <taxon>Theiavirus</taxon>
        <taxon>Theiavirus salishense</taxon>
    </lineage>
</organism>
<dbReference type="EMBL" id="MF782455">
    <property type="protein sequence ID" value="ATZ81091.1"/>
    <property type="molecule type" value="Genomic_DNA"/>
</dbReference>
<proteinExistence type="predicted"/>